<name>A0ABV2Q4C1_9BURK</name>
<sequence length="235" mass="25681">MTTVNVRKAQVHDLPHLLKLEHEAFSGDCISRRSWIGLLRSQSALVLVAAHHQSIVGAAIVLTRKGSAVARLYSIAVEHGHRRSGIGRALISEALACAGEAGSAEMRLESRSDNPNAHRLFRSLGFESFGRVVDRYYEDGMSAVRFRKVHHCTVPQARPLRGTPSSTGGPSSPLMDMKALTPEISVANLMALQVWNKATLVVARSVLQWPPAVGISKSTVATNSWRSPWFLNTQE</sequence>
<dbReference type="InterPro" id="IPR016181">
    <property type="entry name" value="Acyl_CoA_acyltransferase"/>
</dbReference>
<dbReference type="RefSeq" id="WP_354440866.1">
    <property type="nucleotide sequence ID" value="NZ_JBEPSH010000001.1"/>
</dbReference>
<evidence type="ECO:0000313" key="5">
    <source>
        <dbReference type="Proteomes" id="UP001549320"/>
    </source>
</evidence>
<accession>A0ABV2Q4C1</accession>
<dbReference type="Proteomes" id="UP001549320">
    <property type="component" value="Unassembled WGS sequence"/>
</dbReference>
<protein>
    <submittedName>
        <fullName evidence="4">Ribosomal protein S18 acetylase RimI-like enzyme</fullName>
    </submittedName>
</protein>
<evidence type="ECO:0000259" key="3">
    <source>
        <dbReference type="PROSITE" id="PS51186"/>
    </source>
</evidence>
<comment type="caution">
    <text evidence="4">The sequence shown here is derived from an EMBL/GenBank/DDBJ whole genome shotgun (WGS) entry which is preliminary data.</text>
</comment>
<dbReference type="InterPro" id="IPR050832">
    <property type="entry name" value="Bact_Acetyltransf"/>
</dbReference>
<dbReference type="EMBL" id="JBEPSH010000001">
    <property type="protein sequence ID" value="MET4575428.1"/>
    <property type="molecule type" value="Genomic_DNA"/>
</dbReference>
<dbReference type="Pfam" id="PF00583">
    <property type="entry name" value="Acetyltransf_1"/>
    <property type="match status" value="1"/>
</dbReference>
<dbReference type="PANTHER" id="PTHR43877">
    <property type="entry name" value="AMINOALKYLPHOSPHONATE N-ACETYLTRANSFERASE-RELATED-RELATED"/>
    <property type="match status" value="1"/>
</dbReference>
<evidence type="ECO:0000313" key="4">
    <source>
        <dbReference type="EMBL" id="MET4575428.1"/>
    </source>
</evidence>
<keyword evidence="1" id="KW-0808">Transferase</keyword>
<dbReference type="PROSITE" id="PS51186">
    <property type="entry name" value="GNAT"/>
    <property type="match status" value="1"/>
</dbReference>
<keyword evidence="5" id="KW-1185">Reference proteome</keyword>
<feature type="domain" description="N-acetyltransferase" evidence="3">
    <location>
        <begin position="4"/>
        <end position="151"/>
    </location>
</feature>
<dbReference type="InterPro" id="IPR000182">
    <property type="entry name" value="GNAT_dom"/>
</dbReference>
<dbReference type="Gene3D" id="3.40.630.30">
    <property type="match status" value="1"/>
</dbReference>
<organism evidence="4 5">
    <name type="scientific">Ottowia thiooxydans</name>
    <dbReference type="NCBI Taxonomy" id="219182"/>
    <lineage>
        <taxon>Bacteria</taxon>
        <taxon>Pseudomonadati</taxon>
        <taxon>Pseudomonadota</taxon>
        <taxon>Betaproteobacteria</taxon>
        <taxon>Burkholderiales</taxon>
        <taxon>Comamonadaceae</taxon>
        <taxon>Ottowia</taxon>
    </lineage>
</organism>
<gene>
    <name evidence="4" type="ORF">ABIE13_000525</name>
</gene>
<reference evidence="4 5" key="1">
    <citation type="submission" date="2024-06" db="EMBL/GenBank/DDBJ databases">
        <title>Sorghum-associated microbial communities from plants grown in Nebraska, USA.</title>
        <authorList>
            <person name="Schachtman D."/>
        </authorList>
    </citation>
    <scope>NUCLEOTIDE SEQUENCE [LARGE SCALE GENOMIC DNA]</scope>
    <source>
        <strain evidence="4 5">2709</strain>
    </source>
</reference>
<keyword evidence="2" id="KW-0012">Acyltransferase</keyword>
<proteinExistence type="predicted"/>
<evidence type="ECO:0000256" key="1">
    <source>
        <dbReference type="ARBA" id="ARBA00022679"/>
    </source>
</evidence>
<dbReference type="SUPFAM" id="SSF55729">
    <property type="entry name" value="Acyl-CoA N-acyltransferases (Nat)"/>
    <property type="match status" value="1"/>
</dbReference>
<dbReference type="CDD" id="cd04301">
    <property type="entry name" value="NAT_SF"/>
    <property type="match status" value="1"/>
</dbReference>
<evidence type="ECO:0000256" key="2">
    <source>
        <dbReference type="ARBA" id="ARBA00023315"/>
    </source>
</evidence>
<dbReference type="PANTHER" id="PTHR43877:SF2">
    <property type="entry name" value="AMINOALKYLPHOSPHONATE N-ACETYLTRANSFERASE-RELATED"/>
    <property type="match status" value="1"/>
</dbReference>